<dbReference type="RefSeq" id="WP_119424931.1">
    <property type="nucleotide sequence ID" value="NZ_QQXK01000017.1"/>
</dbReference>
<name>A0A399J933_9MICC</name>
<dbReference type="AlphaFoldDB" id="A0A399J933"/>
<comment type="caution">
    <text evidence="1">The sequence shown here is derived from an EMBL/GenBank/DDBJ whole genome shotgun (WGS) entry which is preliminary data.</text>
</comment>
<dbReference type="Proteomes" id="UP000265419">
    <property type="component" value="Unassembled WGS sequence"/>
</dbReference>
<dbReference type="InterPro" id="IPR007362">
    <property type="entry name" value="DUF429"/>
</dbReference>
<evidence type="ECO:0000313" key="2">
    <source>
        <dbReference type="Proteomes" id="UP000265419"/>
    </source>
</evidence>
<evidence type="ECO:0000313" key="1">
    <source>
        <dbReference type="EMBL" id="RII42038.1"/>
    </source>
</evidence>
<sequence>MSVRIVGIDLAAQAPKTGLCVLVEDGERVRVERLTLGADDATLLEATRGAAKIGMDAPLGWPDDFLEFLEAQRTGDAGSLCRFQGKAGMDRLSFRETDRDIHARLRKLPLSVSADKIARVAMRAAVLQTAWADELGPSPRDGYAALVEVYPAAALITWFPAGASYKHPEAGRQRRAELVASIRAAAPWLELSSQQADLAVAHDDALDALVSALVAWAAHLGSTQGPPTEHVERARREGWIHVPAVGLEELAPR</sequence>
<proteinExistence type="predicted"/>
<reference evidence="1 2" key="1">
    <citation type="submission" date="2018-07" db="EMBL/GenBank/DDBJ databases">
        <title>Arthrobacter sp. nov., isolated from raw cow's milk with high bacterial count.</title>
        <authorList>
            <person name="Hahne J."/>
            <person name="Isele D."/>
            <person name="Lipski A."/>
        </authorList>
    </citation>
    <scope>NUCLEOTIDE SEQUENCE [LARGE SCALE GENOMIC DNA]</scope>
    <source>
        <strain evidence="1 2">JZ R-35</strain>
    </source>
</reference>
<dbReference type="EMBL" id="QQXK01000017">
    <property type="protein sequence ID" value="RII42038.1"/>
    <property type="molecule type" value="Genomic_DNA"/>
</dbReference>
<protein>
    <submittedName>
        <fullName evidence="1">DUF429 domain-containing protein</fullName>
    </submittedName>
</protein>
<organism evidence="1 2">
    <name type="scientific">Galactobacter valiniphilus</name>
    <dbReference type="NCBI Taxonomy" id="2676122"/>
    <lineage>
        <taxon>Bacteria</taxon>
        <taxon>Bacillati</taxon>
        <taxon>Actinomycetota</taxon>
        <taxon>Actinomycetes</taxon>
        <taxon>Micrococcales</taxon>
        <taxon>Micrococcaceae</taxon>
        <taxon>Galactobacter</taxon>
    </lineage>
</organism>
<accession>A0A399J933</accession>
<gene>
    <name evidence="1" type="ORF">DWB68_09665</name>
</gene>
<dbReference type="Pfam" id="PF04250">
    <property type="entry name" value="DUF429"/>
    <property type="match status" value="1"/>
</dbReference>
<keyword evidence="2" id="KW-1185">Reference proteome</keyword>